<evidence type="ECO:0000313" key="3">
    <source>
        <dbReference type="EMBL" id="BBH05275.1"/>
    </source>
</evidence>
<evidence type="ECO:0000256" key="1">
    <source>
        <dbReference type="SAM" id="MobiDB-lite"/>
    </source>
</evidence>
<dbReference type="SUPFAM" id="SSF56672">
    <property type="entry name" value="DNA/RNA polymerases"/>
    <property type="match status" value="1"/>
</dbReference>
<feature type="non-terminal residue" evidence="3">
    <location>
        <position position="437"/>
    </location>
</feature>
<reference evidence="3" key="1">
    <citation type="journal article" date="2019" name="Science">
        <title>Mutation of a bHLH transcription factor allowed almond domestication.</title>
        <authorList>
            <person name="Sanchez-Perez R."/>
            <person name="Pavan S."/>
            <person name="Mazzeo R."/>
            <person name="Moldovan C."/>
            <person name="Aiese Cigliano R."/>
            <person name="Del Cueto J."/>
            <person name="Ricciardi F."/>
            <person name="Lotti C."/>
            <person name="Ricciardi L."/>
            <person name="Dicenta F."/>
            <person name="Lopez-Marques R.L."/>
            <person name="Lindberg Moller B."/>
        </authorList>
    </citation>
    <scope>NUCLEOTIDE SEQUENCE</scope>
</reference>
<dbReference type="CDD" id="cd09272">
    <property type="entry name" value="RNase_HI_RT_Ty1"/>
    <property type="match status" value="1"/>
</dbReference>
<feature type="region of interest" description="Disordered" evidence="1">
    <location>
        <begin position="76"/>
        <end position="100"/>
    </location>
</feature>
<evidence type="ECO:0000259" key="2">
    <source>
        <dbReference type="Pfam" id="PF07727"/>
    </source>
</evidence>
<dbReference type="Pfam" id="PF07727">
    <property type="entry name" value="RVT_2"/>
    <property type="match status" value="1"/>
</dbReference>
<proteinExistence type="predicted"/>
<dbReference type="EMBL" id="AP019302">
    <property type="protein sequence ID" value="BBH05275.1"/>
    <property type="molecule type" value="Genomic_DNA"/>
</dbReference>
<gene>
    <name evidence="3" type="ORF">Prudu_016619</name>
</gene>
<protein>
    <submittedName>
        <fullName evidence="3">Transposable element protein</fullName>
    </submittedName>
</protein>
<organism evidence="3">
    <name type="scientific">Prunus dulcis</name>
    <name type="common">Almond</name>
    <name type="synonym">Amygdalus dulcis</name>
    <dbReference type="NCBI Taxonomy" id="3755"/>
    <lineage>
        <taxon>Eukaryota</taxon>
        <taxon>Viridiplantae</taxon>
        <taxon>Streptophyta</taxon>
        <taxon>Embryophyta</taxon>
        <taxon>Tracheophyta</taxon>
        <taxon>Spermatophyta</taxon>
        <taxon>Magnoliopsida</taxon>
        <taxon>eudicotyledons</taxon>
        <taxon>Gunneridae</taxon>
        <taxon>Pentapetalae</taxon>
        <taxon>rosids</taxon>
        <taxon>fabids</taxon>
        <taxon>Rosales</taxon>
        <taxon>Rosaceae</taxon>
        <taxon>Amygdaloideae</taxon>
        <taxon>Amygdaleae</taxon>
        <taxon>Prunus</taxon>
    </lineage>
</organism>
<feature type="domain" description="Reverse transcriptase Ty1/copia-type" evidence="2">
    <location>
        <begin position="167"/>
        <end position="299"/>
    </location>
</feature>
<dbReference type="InterPro" id="IPR043502">
    <property type="entry name" value="DNA/RNA_pol_sf"/>
</dbReference>
<feature type="non-terminal residue" evidence="3">
    <location>
        <position position="1"/>
    </location>
</feature>
<accession>A0A4Y1RMI4</accession>
<name>A0A4Y1RMI4_PRUDU</name>
<dbReference type="InterPro" id="IPR013103">
    <property type="entry name" value="RVT_2"/>
</dbReference>
<dbReference type="AlphaFoldDB" id="A0A4Y1RMI4"/>
<dbReference type="PANTHER" id="PTHR11439">
    <property type="entry name" value="GAG-POL-RELATED RETROTRANSPOSON"/>
    <property type="match status" value="1"/>
</dbReference>
<dbReference type="PANTHER" id="PTHR11439:SF467">
    <property type="entry name" value="INTEGRASE CATALYTIC DOMAIN-CONTAINING PROTEIN"/>
    <property type="match status" value="1"/>
</dbReference>
<sequence>TQIGVVTKEIWSKNREGQNGNLAKKSDFYLPLSPLPRHFSLSSSLSFRANWTVRPFDFQATARPPQAEPISAVGTIGSASVSPSRPDQPQPRGRPELAGKPCFPMEVPSKPPELPAQNSPSFLHQIDRVRHQEPDRIAKETFEGSKWLGPSAVEVCGIHHWANLSFRAKVDGTIDRYKARLVAKGYTQTYGVDYQETFAPVAKINTVRVLISLAANLDWPLQQFDVKNAFLHGELKEEVYMSLPPGFDLSENPNLVCKLRKSLHGLKQSPRAWFDKFSYAMKKYGYRQSNADHTLFLKRRKGKYLKSAPGKGLMFSKLGHLEIEGFTDADWAGNRTDRSSTSGAEYRSMVHGVCEMLWIRKLLKELGFVAKDAMKLYCDNQAAIDIANNPIQHDRTKHVEIDRHFIIEKLESNVISVPHVKLEEQLADILTKAVSSH</sequence>
<feature type="compositionally biased region" description="Polar residues" evidence="1">
    <location>
        <begin position="77"/>
        <end position="87"/>
    </location>
</feature>